<protein>
    <submittedName>
        <fullName evidence="1">Uncharacterized protein</fullName>
    </submittedName>
</protein>
<comment type="caution">
    <text evidence="1">The sequence shown here is derived from an EMBL/GenBank/DDBJ whole genome shotgun (WGS) entry which is preliminary data.</text>
</comment>
<gene>
    <name evidence="1" type="ORF">CEV32_3996</name>
</gene>
<dbReference type="Proteomes" id="UP000216345">
    <property type="component" value="Unassembled WGS sequence"/>
</dbReference>
<evidence type="ECO:0000313" key="2">
    <source>
        <dbReference type="Proteomes" id="UP000216345"/>
    </source>
</evidence>
<name>A0A256FQQ5_9HYPH</name>
<organism evidence="1 2">
    <name type="scientific">Brucella rhizosphaerae</name>
    <dbReference type="NCBI Taxonomy" id="571254"/>
    <lineage>
        <taxon>Bacteria</taxon>
        <taxon>Pseudomonadati</taxon>
        <taxon>Pseudomonadota</taxon>
        <taxon>Alphaproteobacteria</taxon>
        <taxon>Hyphomicrobiales</taxon>
        <taxon>Brucellaceae</taxon>
        <taxon>Brucella/Ochrobactrum group</taxon>
        <taxon>Brucella</taxon>
    </lineage>
</organism>
<reference evidence="1 2" key="1">
    <citation type="submission" date="2017-07" db="EMBL/GenBank/DDBJ databases">
        <title>Phylogenetic study on the rhizospheric bacterium Ochrobactrum sp. A44.</title>
        <authorList>
            <person name="Krzyzanowska D.M."/>
            <person name="Ossowicki A."/>
            <person name="Rajewska M."/>
            <person name="Maciag T."/>
            <person name="Kaczynski Z."/>
            <person name="Czerwicka M."/>
            <person name="Jafra S."/>
        </authorList>
    </citation>
    <scope>NUCLEOTIDE SEQUENCE [LARGE SCALE GENOMIC DNA]</scope>
    <source>
        <strain evidence="1 2">PR17</strain>
    </source>
</reference>
<dbReference type="EMBL" id="NNRK01000020">
    <property type="protein sequence ID" value="OYR17195.1"/>
    <property type="molecule type" value="Genomic_DNA"/>
</dbReference>
<accession>A0A256FQQ5</accession>
<keyword evidence="2" id="KW-1185">Reference proteome</keyword>
<evidence type="ECO:0000313" key="1">
    <source>
        <dbReference type="EMBL" id="OYR17195.1"/>
    </source>
</evidence>
<proteinExistence type="predicted"/>
<sequence length="67" mass="7222">MPETARSVVSMAHISAELIVADASHPANENIGHMISWYDEFLSNGLNAAVAGHRAPQGRSLIKHRTS</sequence>
<dbReference type="AlphaFoldDB" id="A0A256FQQ5"/>